<protein>
    <recommendedName>
        <fullName evidence="3">DUF3617 family protein</fullName>
    </recommendedName>
</protein>
<proteinExistence type="predicted"/>
<evidence type="ECO:0000313" key="2">
    <source>
        <dbReference type="Proteomes" id="UP001138540"/>
    </source>
</evidence>
<sequence length="132" mass="14218">MPLAGLLIGWPLALSAQPGRMDALASLERGEWELRERQDGTATKRVCLGDPGQLLQPNHSGLQCKRFILENSAQQIAISYDCGRSGQGRTTLRVETSRLVQIDSQGVSGGSPFALTIEGRRIGACRSTALAR</sequence>
<keyword evidence="2" id="KW-1185">Reference proteome</keyword>
<dbReference type="Proteomes" id="UP001138540">
    <property type="component" value="Unassembled WGS sequence"/>
</dbReference>
<accession>A0ABR6NJL7</accession>
<organism evidence="1 2">
    <name type="scientific">Sphingobium lignivorans</name>
    <dbReference type="NCBI Taxonomy" id="2735886"/>
    <lineage>
        <taxon>Bacteria</taxon>
        <taxon>Pseudomonadati</taxon>
        <taxon>Pseudomonadota</taxon>
        <taxon>Alphaproteobacteria</taxon>
        <taxon>Sphingomonadales</taxon>
        <taxon>Sphingomonadaceae</taxon>
        <taxon>Sphingobium</taxon>
    </lineage>
</organism>
<gene>
    <name evidence="1" type="ORF">HNP60_003451</name>
</gene>
<evidence type="ECO:0000313" key="1">
    <source>
        <dbReference type="EMBL" id="MBB5987477.1"/>
    </source>
</evidence>
<comment type="caution">
    <text evidence="1">The sequence shown here is derived from an EMBL/GenBank/DDBJ whole genome shotgun (WGS) entry which is preliminary data.</text>
</comment>
<dbReference type="EMBL" id="JACHKA010000001">
    <property type="protein sequence ID" value="MBB5987477.1"/>
    <property type="molecule type" value="Genomic_DNA"/>
</dbReference>
<name>A0ABR6NJL7_9SPHN</name>
<reference evidence="1 2" key="1">
    <citation type="submission" date="2020-08" db="EMBL/GenBank/DDBJ databases">
        <title>Exploring microbial biodiversity for novel pathways involved in the catabolism of aromatic compounds derived from lignin.</title>
        <authorList>
            <person name="Elkins J."/>
        </authorList>
    </citation>
    <scope>NUCLEOTIDE SEQUENCE [LARGE SCALE GENOMIC DNA]</scope>
    <source>
        <strain evidence="1 2">B1D3A</strain>
    </source>
</reference>
<evidence type="ECO:0008006" key="3">
    <source>
        <dbReference type="Google" id="ProtNLM"/>
    </source>
</evidence>